<dbReference type="OrthoDB" id="5343383at2759"/>
<dbReference type="AlphaFoldDB" id="A0A2J6TA75"/>
<dbReference type="STRING" id="1095630.A0A2J6TA75"/>
<evidence type="ECO:0000313" key="2">
    <source>
        <dbReference type="Proteomes" id="UP000235371"/>
    </source>
</evidence>
<sequence>MPDLDEISYSREATIGAFRDYYRFLVDLYMEDSDIIEPPKGGWPTVSPEFGQLFGKSDEVIALLRSLPYIRQNSPNGQWSPPHGSANCYWADWQSLADLGGVEAGVDMSGLGETLKVMTEGALDDVLAHVVGLTYGDRENKTFLLDTEFGVVHWPESDGGGDHRHNLDDDPSFIEPVDPWVVDEHMPENEIEWRHESPAWATTDFFELLKKQFRELKWIPINAREVIAFDTTSALSEDGMIPMLQGIFREHGWPSEQGVTYRKRECLEAVKAALEEHYSTFHKFG</sequence>
<dbReference type="InParanoid" id="A0A2J6TA75"/>
<dbReference type="GeneID" id="36591186"/>
<dbReference type="RefSeq" id="XP_024736828.1">
    <property type="nucleotide sequence ID" value="XM_024883109.1"/>
</dbReference>
<organism evidence="1 2">
    <name type="scientific">Hyaloscypha bicolor E</name>
    <dbReference type="NCBI Taxonomy" id="1095630"/>
    <lineage>
        <taxon>Eukaryota</taxon>
        <taxon>Fungi</taxon>
        <taxon>Dikarya</taxon>
        <taxon>Ascomycota</taxon>
        <taxon>Pezizomycotina</taxon>
        <taxon>Leotiomycetes</taxon>
        <taxon>Helotiales</taxon>
        <taxon>Hyaloscyphaceae</taxon>
        <taxon>Hyaloscypha</taxon>
        <taxon>Hyaloscypha bicolor</taxon>
    </lineage>
</organism>
<keyword evidence="2" id="KW-1185">Reference proteome</keyword>
<dbReference type="EMBL" id="KZ613803">
    <property type="protein sequence ID" value="PMD59924.1"/>
    <property type="molecule type" value="Genomic_DNA"/>
</dbReference>
<protein>
    <submittedName>
        <fullName evidence="1">Uncharacterized protein</fullName>
    </submittedName>
</protein>
<reference evidence="1 2" key="1">
    <citation type="submission" date="2016-04" db="EMBL/GenBank/DDBJ databases">
        <title>A degradative enzymes factory behind the ericoid mycorrhizal symbiosis.</title>
        <authorList>
            <consortium name="DOE Joint Genome Institute"/>
            <person name="Martino E."/>
            <person name="Morin E."/>
            <person name="Grelet G."/>
            <person name="Kuo A."/>
            <person name="Kohler A."/>
            <person name="Daghino S."/>
            <person name="Barry K."/>
            <person name="Choi C."/>
            <person name="Cichocki N."/>
            <person name="Clum A."/>
            <person name="Copeland A."/>
            <person name="Hainaut M."/>
            <person name="Haridas S."/>
            <person name="Labutti K."/>
            <person name="Lindquist E."/>
            <person name="Lipzen A."/>
            <person name="Khouja H.-R."/>
            <person name="Murat C."/>
            <person name="Ohm R."/>
            <person name="Olson A."/>
            <person name="Spatafora J."/>
            <person name="Veneault-Fourrey C."/>
            <person name="Henrissat B."/>
            <person name="Grigoriev I."/>
            <person name="Martin F."/>
            <person name="Perotto S."/>
        </authorList>
    </citation>
    <scope>NUCLEOTIDE SEQUENCE [LARGE SCALE GENOMIC DNA]</scope>
    <source>
        <strain evidence="1 2">E</strain>
    </source>
</reference>
<dbReference type="Proteomes" id="UP000235371">
    <property type="component" value="Unassembled WGS sequence"/>
</dbReference>
<accession>A0A2J6TA75</accession>
<proteinExistence type="predicted"/>
<name>A0A2J6TA75_9HELO</name>
<gene>
    <name evidence="1" type="ORF">K444DRAFT_629781</name>
</gene>
<evidence type="ECO:0000313" key="1">
    <source>
        <dbReference type="EMBL" id="PMD59924.1"/>
    </source>
</evidence>